<name>A0ABN3NN60_9ACTN</name>
<protein>
    <submittedName>
        <fullName evidence="2">CbtA family protein</fullName>
    </submittedName>
</protein>
<sequence>MSVFRALLLRGLLAGLIAGLLAGAVGFVLGEPNIDLAIALEEQAAASVGGHDNEAPLVSRDGQRFGLFLAMALFGTVAGGLLAIAFALLRHKLGVRDDATAALGLTGAAFLGAVLVPFGKYPTNPPAVGDPSTVDERTVAYLLLVALGLLAVCGGVAAYRAASERMVAPLRIAVGVGVFLLTVGVAYAVLPPAAAAPDGFPANLLWDFRVSALAMHLTLWLALALAFATLTGRLGRQLTSANVERTQVSTLR</sequence>
<comment type="caution">
    <text evidence="2">The sequence shown here is derived from an EMBL/GenBank/DDBJ whole genome shotgun (WGS) entry which is preliminary data.</text>
</comment>
<keyword evidence="1" id="KW-0812">Transmembrane</keyword>
<feature type="transmembrane region" description="Helical" evidence="1">
    <location>
        <begin position="170"/>
        <end position="190"/>
    </location>
</feature>
<dbReference type="EMBL" id="BAAARY010000014">
    <property type="protein sequence ID" value="GAA2527987.1"/>
    <property type="molecule type" value="Genomic_DNA"/>
</dbReference>
<keyword evidence="3" id="KW-1185">Reference proteome</keyword>
<dbReference type="InterPro" id="IPR012666">
    <property type="entry name" value="CbtA_put"/>
</dbReference>
<feature type="transmembrane region" description="Helical" evidence="1">
    <location>
        <begin position="101"/>
        <end position="119"/>
    </location>
</feature>
<evidence type="ECO:0000256" key="1">
    <source>
        <dbReference type="SAM" id="Phobius"/>
    </source>
</evidence>
<dbReference type="Proteomes" id="UP001499978">
    <property type="component" value="Unassembled WGS sequence"/>
</dbReference>
<evidence type="ECO:0000313" key="2">
    <source>
        <dbReference type="EMBL" id="GAA2527987.1"/>
    </source>
</evidence>
<feature type="transmembrane region" description="Helical" evidence="1">
    <location>
        <begin position="65"/>
        <end position="89"/>
    </location>
</feature>
<keyword evidence="1" id="KW-0472">Membrane</keyword>
<evidence type="ECO:0000313" key="3">
    <source>
        <dbReference type="Proteomes" id="UP001499978"/>
    </source>
</evidence>
<organism evidence="2 3">
    <name type="scientific">Pilimelia columellifera subsp. columellifera</name>
    <dbReference type="NCBI Taxonomy" id="706583"/>
    <lineage>
        <taxon>Bacteria</taxon>
        <taxon>Bacillati</taxon>
        <taxon>Actinomycetota</taxon>
        <taxon>Actinomycetes</taxon>
        <taxon>Micromonosporales</taxon>
        <taxon>Micromonosporaceae</taxon>
        <taxon>Pilimelia</taxon>
    </lineage>
</organism>
<keyword evidence="1" id="KW-1133">Transmembrane helix</keyword>
<reference evidence="2 3" key="1">
    <citation type="journal article" date="2019" name="Int. J. Syst. Evol. Microbiol.">
        <title>The Global Catalogue of Microorganisms (GCM) 10K type strain sequencing project: providing services to taxonomists for standard genome sequencing and annotation.</title>
        <authorList>
            <consortium name="The Broad Institute Genomics Platform"/>
            <consortium name="The Broad Institute Genome Sequencing Center for Infectious Disease"/>
            <person name="Wu L."/>
            <person name="Ma J."/>
        </authorList>
    </citation>
    <scope>NUCLEOTIDE SEQUENCE [LARGE SCALE GENOMIC DNA]</scope>
    <source>
        <strain evidence="2 3">JCM 3367</strain>
    </source>
</reference>
<proteinExistence type="predicted"/>
<gene>
    <name evidence="2" type="ORF">GCM10010201_28590</name>
</gene>
<feature type="transmembrane region" description="Helical" evidence="1">
    <location>
        <begin position="210"/>
        <end position="230"/>
    </location>
</feature>
<dbReference type="RefSeq" id="WP_344173245.1">
    <property type="nucleotide sequence ID" value="NZ_BAAARY010000014.1"/>
</dbReference>
<dbReference type="Pfam" id="PF09490">
    <property type="entry name" value="CbtA"/>
    <property type="match status" value="1"/>
</dbReference>
<accession>A0ABN3NN60</accession>
<feature type="transmembrane region" description="Helical" evidence="1">
    <location>
        <begin position="139"/>
        <end position="158"/>
    </location>
</feature>